<dbReference type="InterPro" id="IPR036390">
    <property type="entry name" value="WH_DNA-bd_sf"/>
</dbReference>
<dbReference type="PANTHER" id="PTHR30537">
    <property type="entry name" value="HTH-TYPE TRANSCRIPTIONAL REGULATOR"/>
    <property type="match status" value="1"/>
</dbReference>
<keyword evidence="2" id="KW-0805">Transcription regulation</keyword>
<comment type="caution">
    <text evidence="6">The sequence shown here is derived from an EMBL/GenBank/DDBJ whole genome shotgun (WGS) entry which is preliminary data.</text>
</comment>
<evidence type="ECO:0000259" key="5">
    <source>
        <dbReference type="PROSITE" id="PS50931"/>
    </source>
</evidence>
<dbReference type="RefSeq" id="WP_145890150.1">
    <property type="nucleotide sequence ID" value="NZ_VOBQ01000002.1"/>
</dbReference>
<dbReference type="InterPro" id="IPR036388">
    <property type="entry name" value="WH-like_DNA-bd_sf"/>
</dbReference>
<evidence type="ECO:0000256" key="3">
    <source>
        <dbReference type="ARBA" id="ARBA00023125"/>
    </source>
</evidence>
<keyword evidence="3" id="KW-0238">DNA-binding</keyword>
<dbReference type="InterPro" id="IPR005119">
    <property type="entry name" value="LysR_subst-bd"/>
</dbReference>
<sequence length="297" mass="32942">MPRENINDLLAFLAVAQERSFTRAAGKLGVSQSALSHTIRALETRMGVRLLSRTTRSVSPTDAGERLLQTVRPRLEEIEAEIAAVSELGEKAMGAIRITAIDHVIDSVLWPRLAPVIAEYPDLRLELSADYRMVDIAAERFDIGVRYGDQVQKDMVAVRLTPEVPMTIVASPRYFETHKVPTCVRDLARHNCITIRLSSSGGLYAWELLDDGRKVDAKVSGQIIVNGAYQLLNAALSGYGLAFLPEELTQPHVEAGRLRRVLDEACPPFAGLHAYYPSHRNSSRALRIVIEAIRHRA</sequence>
<dbReference type="CDD" id="cd08474">
    <property type="entry name" value="PBP2_CrgA_like_5"/>
    <property type="match status" value="1"/>
</dbReference>
<feature type="domain" description="HTH lysR-type" evidence="5">
    <location>
        <begin position="4"/>
        <end position="61"/>
    </location>
</feature>
<dbReference type="PROSITE" id="PS50931">
    <property type="entry name" value="HTH_LYSR"/>
    <property type="match status" value="1"/>
</dbReference>
<dbReference type="PRINTS" id="PR00039">
    <property type="entry name" value="HTHLYSR"/>
</dbReference>
<dbReference type="SUPFAM" id="SSF46785">
    <property type="entry name" value="Winged helix' DNA-binding domain"/>
    <property type="match status" value="1"/>
</dbReference>
<dbReference type="Proteomes" id="UP000318199">
    <property type="component" value="Unassembled WGS sequence"/>
</dbReference>
<dbReference type="InterPro" id="IPR058163">
    <property type="entry name" value="LysR-type_TF_proteobact-type"/>
</dbReference>
<protein>
    <submittedName>
        <fullName evidence="6">LysR family transcriptional regulator</fullName>
    </submittedName>
</protein>
<dbReference type="AlphaFoldDB" id="A0A562ZXL4"/>
<evidence type="ECO:0000256" key="4">
    <source>
        <dbReference type="ARBA" id="ARBA00023163"/>
    </source>
</evidence>
<dbReference type="Pfam" id="PF03466">
    <property type="entry name" value="LysR_substrate"/>
    <property type="match status" value="1"/>
</dbReference>
<dbReference type="GO" id="GO:0043565">
    <property type="term" value="F:sequence-specific DNA binding"/>
    <property type="evidence" value="ECO:0007669"/>
    <property type="project" value="TreeGrafter"/>
</dbReference>
<comment type="similarity">
    <text evidence="1">Belongs to the LysR transcriptional regulatory family.</text>
</comment>
<organism evidence="6 7">
    <name type="scientific">Caenimonas sedimenti</name>
    <dbReference type="NCBI Taxonomy" id="2596921"/>
    <lineage>
        <taxon>Bacteria</taxon>
        <taxon>Pseudomonadati</taxon>
        <taxon>Pseudomonadota</taxon>
        <taxon>Betaproteobacteria</taxon>
        <taxon>Burkholderiales</taxon>
        <taxon>Comamonadaceae</taxon>
        <taxon>Caenimonas</taxon>
    </lineage>
</organism>
<evidence type="ECO:0000313" key="7">
    <source>
        <dbReference type="Proteomes" id="UP000318199"/>
    </source>
</evidence>
<dbReference type="FunFam" id="3.40.190.290:FF:000012">
    <property type="entry name" value="Transcriptional regulator, LysR family"/>
    <property type="match status" value="1"/>
</dbReference>
<dbReference type="InterPro" id="IPR000847">
    <property type="entry name" value="LysR_HTH_N"/>
</dbReference>
<dbReference type="GO" id="GO:0006351">
    <property type="term" value="P:DNA-templated transcription"/>
    <property type="evidence" value="ECO:0007669"/>
    <property type="project" value="TreeGrafter"/>
</dbReference>
<keyword evidence="4" id="KW-0804">Transcription</keyword>
<name>A0A562ZXL4_9BURK</name>
<reference evidence="6 7" key="1">
    <citation type="submission" date="2019-07" db="EMBL/GenBank/DDBJ databases">
        <title>Caenimonas sedimenti sp. nov., isolated from activated sludge.</title>
        <authorList>
            <person name="Xu J."/>
        </authorList>
    </citation>
    <scope>NUCLEOTIDE SEQUENCE [LARGE SCALE GENOMIC DNA]</scope>
    <source>
        <strain evidence="6 7">HX-9-20</strain>
    </source>
</reference>
<dbReference type="OrthoDB" id="9813056at2"/>
<accession>A0A562ZXL4</accession>
<keyword evidence="7" id="KW-1185">Reference proteome</keyword>
<dbReference type="Gene3D" id="3.40.190.290">
    <property type="match status" value="1"/>
</dbReference>
<dbReference type="PANTHER" id="PTHR30537:SF1">
    <property type="entry name" value="HTH-TYPE TRANSCRIPTIONAL REGULATOR PGRR"/>
    <property type="match status" value="1"/>
</dbReference>
<dbReference type="SUPFAM" id="SSF53850">
    <property type="entry name" value="Periplasmic binding protein-like II"/>
    <property type="match status" value="1"/>
</dbReference>
<proteinExistence type="inferred from homology"/>
<evidence type="ECO:0000313" key="6">
    <source>
        <dbReference type="EMBL" id="TWO72884.1"/>
    </source>
</evidence>
<evidence type="ECO:0000256" key="1">
    <source>
        <dbReference type="ARBA" id="ARBA00009437"/>
    </source>
</evidence>
<dbReference type="Gene3D" id="1.10.10.10">
    <property type="entry name" value="Winged helix-like DNA-binding domain superfamily/Winged helix DNA-binding domain"/>
    <property type="match status" value="1"/>
</dbReference>
<dbReference type="FunFam" id="1.10.10.10:FF:000001">
    <property type="entry name" value="LysR family transcriptional regulator"/>
    <property type="match status" value="1"/>
</dbReference>
<dbReference type="EMBL" id="VOBQ01000002">
    <property type="protein sequence ID" value="TWO72884.1"/>
    <property type="molecule type" value="Genomic_DNA"/>
</dbReference>
<evidence type="ECO:0000256" key="2">
    <source>
        <dbReference type="ARBA" id="ARBA00023015"/>
    </source>
</evidence>
<dbReference type="Pfam" id="PF00126">
    <property type="entry name" value="HTH_1"/>
    <property type="match status" value="1"/>
</dbReference>
<dbReference type="GO" id="GO:0003700">
    <property type="term" value="F:DNA-binding transcription factor activity"/>
    <property type="evidence" value="ECO:0007669"/>
    <property type="project" value="InterPro"/>
</dbReference>
<gene>
    <name evidence="6" type="ORF">FN976_01170</name>
</gene>